<organism evidence="1 2">
    <name type="scientific">Duncaniella freteri</name>
    <dbReference type="NCBI Taxonomy" id="2530391"/>
    <lineage>
        <taxon>Bacteria</taxon>
        <taxon>Pseudomonadati</taxon>
        <taxon>Bacteroidota</taxon>
        <taxon>Bacteroidia</taxon>
        <taxon>Bacteroidales</taxon>
        <taxon>Muribaculaceae</taxon>
        <taxon>Duncaniella</taxon>
    </lineage>
</organism>
<reference evidence="1 2" key="1">
    <citation type="submission" date="2019-02" db="EMBL/GenBank/DDBJ databases">
        <title>Isolation and identification of novel species under the genus Muribaculum.</title>
        <authorList>
            <person name="Miyake S."/>
            <person name="Ding Y."/>
            <person name="Low A."/>
            <person name="Soh M."/>
            <person name="Seedorf H."/>
        </authorList>
    </citation>
    <scope>NUCLEOTIDE SEQUENCE [LARGE SCALE GENOMIC DNA]</scope>
    <source>
        <strain evidence="1 2">TLL-A3</strain>
    </source>
</reference>
<dbReference type="Pfam" id="PF20330">
    <property type="entry name" value="DUF6625"/>
    <property type="match status" value="1"/>
</dbReference>
<proteinExistence type="predicted"/>
<protein>
    <submittedName>
        <fullName evidence="1">Uncharacterized protein</fullName>
    </submittedName>
</protein>
<dbReference type="EMBL" id="SJSA01000001">
    <property type="protein sequence ID" value="TGG39294.1"/>
    <property type="molecule type" value="Genomic_DNA"/>
</dbReference>
<comment type="caution">
    <text evidence="1">The sequence shown here is derived from an EMBL/GenBank/DDBJ whole genome shotgun (WGS) entry which is preliminary data.</text>
</comment>
<sequence length="310" mass="37142">MYKIGIISIYFGALPNYFNLWLDSCRRNPCFDFIFISDQTITDIPDNVRLIKCSLDKVREKFENHLGKPVALDKPYKLCDYRPLYGAVFQDIIYDYDFWGHCDIDLIWGDLKKFISGEILEKHDKIFPLGHLSLYRNSFEINNAYKLAGSQRGDYNRVISTNKSCIFDERYGINKIFEANNLPLYNRETAADIGFRNQRMIIAGNQNKNYDFQLFTYEKGHCYRYYIVEDGVARDEFSYIHLQKRPYRETVFTDRFIVAQNDFIPFKGDITSEMIKKHNPFRGHTYEWFEYHYRDLSFRINRRIKQLFIK</sequence>
<evidence type="ECO:0000313" key="1">
    <source>
        <dbReference type="EMBL" id="TGG39294.1"/>
    </source>
</evidence>
<accession>A0A4Z0V501</accession>
<dbReference type="AlphaFoldDB" id="A0A4Z0V501"/>
<dbReference type="GeneID" id="82148279"/>
<evidence type="ECO:0000313" key="2">
    <source>
        <dbReference type="Proteomes" id="UP000297635"/>
    </source>
</evidence>
<name>A0A4Z0V501_9BACT</name>
<dbReference type="RefSeq" id="WP_135469706.1">
    <property type="nucleotide sequence ID" value="NZ_SJSA01000001.1"/>
</dbReference>
<gene>
    <name evidence="1" type="ORF">EZ315_00655</name>
</gene>
<dbReference type="Proteomes" id="UP000297635">
    <property type="component" value="Unassembled WGS sequence"/>
</dbReference>
<keyword evidence="2" id="KW-1185">Reference proteome</keyword>
<dbReference type="InterPro" id="IPR046733">
    <property type="entry name" value="DUF6625"/>
</dbReference>